<comment type="caution">
    <text evidence="2">The sequence shown here is derived from an EMBL/GenBank/DDBJ whole genome shotgun (WGS) entry which is preliminary data.</text>
</comment>
<feature type="region of interest" description="Disordered" evidence="1">
    <location>
        <begin position="421"/>
        <end position="463"/>
    </location>
</feature>
<sequence>MGWIQSIRNAAIVGLGGSPVRPGIIAEPQSKEAARNLSSIISPVQLQRLRQDVQMWREAISEAELAWYPQRVRMQRMFIDTILNGHVFSLMERRSDLSLLRDFRICDQKGVESEVLSQYLQEQDWFTDYLAYSLDAIFFGYSLISLGDIKDDAFPDLSIVRRWNVSPDRLNVARYVYSLDGVKFLEEPYSDWHIWAKTKSENGATTCGYGLFYKIGLYEILLRNTLGFNADFVELYAMPYRVGKTTKTTESERAELESAVQSMGSAGYAIIDPMDDISFLETRLGGTGWESYDNLEKRCVRTVTKLILGHEDAASSTPGQLGTGGAKEDNPVTMAMLAKQTKDGRFLESLTNKQLLPKMRNLGFDIPTGMRFAFKNDEEKEAFRRREDESNKKTADIYKVIKDAGGKPDWAYFKERTGIPVEAAPDPVPLAPLSGDKGKEAPGFSERVQNRLKSLYKTGENDQ</sequence>
<keyword evidence="3" id="KW-1185">Reference proteome</keyword>
<proteinExistence type="predicted"/>
<reference evidence="2 3" key="2">
    <citation type="submission" date="2019-09" db="EMBL/GenBank/DDBJ databases">
        <authorList>
            <person name="Jin C."/>
        </authorList>
    </citation>
    <scope>NUCLEOTIDE SEQUENCE [LARGE SCALE GENOMIC DNA]</scope>
    <source>
        <strain evidence="2 3">BN140078</strain>
    </source>
</reference>
<dbReference type="Proteomes" id="UP000324611">
    <property type="component" value="Unassembled WGS sequence"/>
</dbReference>
<reference evidence="2 3" key="1">
    <citation type="submission" date="2019-09" db="EMBL/GenBank/DDBJ databases">
        <title>Chitinophaga ginsengihumi sp. nov., isolated from soil of ginseng rhizosphere.</title>
        <authorList>
            <person name="Lee J."/>
        </authorList>
    </citation>
    <scope>NUCLEOTIDE SEQUENCE [LARGE SCALE GENOMIC DNA]</scope>
    <source>
        <strain evidence="2 3">BN140078</strain>
    </source>
</reference>
<dbReference type="InterPro" id="IPR009279">
    <property type="entry name" value="Portal_Mu"/>
</dbReference>
<protein>
    <submittedName>
        <fullName evidence="2">DUF935 family protein</fullName>
    </submittedName>
</protein>
<organism evidence="2 3">
    <name type="scientific">Chitinophaga agrisoli</name>
    <dbReference type="NCBI Taxonomy" id="2607653"/>
    <lineage>
        <taxon>Bacteria</taxon>
        <taxon>Pseudomonadati</taxon>
        <taxon>Bacteroidota</taxon>
        <taxon>Chitinophagia</taxon>
        <taxon>Chitinophagales</taxon>
        <taxon>Chitinophagaceae</taxon>
        <taxon>Chitinophaga</taxon>
    </lineage>
</organism>
<dbReference type="AlphaFoldDB" id="A0A5B2VXR3"/>
<evidence type="ECO:0000313" key="2">
    <source>
        <dbReference type="EMBL" id="KAA2242819.1"/>
    </source>
</evidence>
<evidence type="ECO:0000313" key="3">
    <source>
        <dbReference type="Proteomes" id="UP000324611"/>
    </source>
</evidence>
<dbReference type="Pfam" id="PF06074">
    <property type="entry name" value="Portal_Mu"/>
    <property type="match status" value="1"/>
</dbReference>
<dbReference type="EMBL" id="VUOC01000002">
    <property type="protein sequence ID" value="KAA2242819.1"/>
    <property type="molecule type" value="Genomic_DNA"/>
</dbReference>
<accession>A0A5B2VXR3</accession>
<name>A0A5B2VXR3_9BACT</name>
<gene>
    <name evidence="2" type="ORF">F0L74_09835</name>
</gene>
<evidence type="ECO:0000256" key="1">
    <source>
        <dbReference type="SAM" id="MobiDB-lite"/>
    </source>
</evidence>